<evidence type="ECO:0000256" key="13">
    <source>
        <dbReference type="ARBA" id="ARBA00030071"/>
    </source>
</evidence>
<reference evidence="18 19" key="1">
    <citation type="submission" date="2018-12" db="EMBL/GenBank/DDBJ databases">
        <authorList>
            <person name="Chong R.A."/>
        </authorList>
    </citation>
    <scope>NUCLEOTIDE SEQUENCE [LARGE SCALE GENOMIC DNA]</scope>
    <source>
        <strain evidence="18 19">Bca</strain>
    </source>
</reference>
<keyword evidence="10" id="KW-0560">Oxidoreductase</keyword>
<evidence type="ECO:0000256" key="4">
    <source>
        <dbReference type="ARBA" id="ARBA00014689"/>
    </source>
</evidence>
<dbReference type="InterPro" id="IPR005171">
    <property type="entry name" value="Cyt_c_oxidase_su4_prok"/>
</dbReference>
<evidence type="ECO:0000256" key="8">
    <source>
        <dbReference type="ARBA" id="ARBA00022982"/>
    </source>
</evidence>
<dbReference type="Proteomes" id="UP000298594">
    <property type="component" value="Chromosome"/>
</dbReference>
<dbReference type="EMBL" id="CP034879">
    <property type="protein sequence ID" value="QCI20595.1"/>
    <property type="molecule type" value="Genomic_DNA"/>
</dbReference>
<evidence type="ECO:0000313" key="18">
    <source>
        <dbReference type="EMBL" id="QCI20595.1"/>
    </source>
</evidence>
<reference evidence="18 19" key="2">
    <citation type="submission" date="2019-05" db="EMBL/GenBank/DDBJ databases">
        <title>Genome evolution of the obligate endosymbiont Buchnera aphidicola.</title>
        <authorList>
            <person name="Moran N.A."/>
        </authorList>
    </citation>
    <scope>NUCLEOTIDE SEQUENCE [LARGE SCALE GENOMIC DNA]</scope>
    <source>
        <strain evidence="18 19">Bca</strain>
    </source>
</reference>
<dbReference type="InterPro" id="IPR014210">
    <property type="entry name" value="Cyt_o_ubiqinol_oxidase_su4"/>
</dbReference>
<keyword evidence="6" id="KW-1003">Cell membrane</keyword>
<evidence type="ECO:0000256" key="12">
    <source>
        <dbReference type="ARBA" id="ARBA00025694"/>
    </source>
</evidence>
<protein>
    <recommendedName>
        <fullName evidence="4">Cytochrome bo(3) ubiquinol oxidase subunit 4</fullName>
    </recommendedName>
    <alternativeName>
        <fullName evidence="16">Cytochrome o ubiquinol oxidase subunit 4</fullName>
    </alternativeName>
    <alternativeName>
        <fullName evidence="13">Oxidase bo(3) subunit 4</fullName>
    </alternativeName>
    <alternativeName>
        <fullName evidence="14">Ubiquinol oxidase polypeptide IV</fullName>
    </alternativeName>
    <alternativeName>
        <fullName evidence="15">Ubiquinol oxidase subunit 4</fullName>
    </alternativeName>
</protein>
<dbReference type="GO" id="GO:0015990">
    <property type="term" value="P:electron transport coupled proton transport"/>
    <property type="evidence" value="ECO:0007669"/>
    <property type="project" value="InterPro"/>
</dbReference>
<keyword evidence="11 17" id="KW-0472">Membrane</keyword>
<evidence type="ECO:0000256" key="17">
    <source>
        <dbReference type="SAM" id="Phobius"/>
    </source>
</evidence>
<feature type="transmembrane region" description="Helical" evidence="17">
    <location>
        <begin position="15"/>
        <end position="34"/>
    </location>
</feature>
<evidence type="ECO:0000256" key="14">
    <source>
        <dbReference type="ARBA" id="ARBA00030211"/>
    </source>
</evidence>
<keyword evidence="5" id="KW-0813">Transport</keyword>
<evidence type="ECO:0000313" key="19">
    <source>
        <dbReference type="Proteomes" id="UP000298594"/>
    </source>
</evidence>
<dbReference type="PANTHER" id="PTHR36835">
    <property type="entry name" value="CYTOCHROME BO(3) UBIQUINOL OXIDASE SUBUNIT 4"/>
    <property type="match status" value="1"/>
</dbReference>
<gene>
    <name evidence="18" type="primary">cyoD</name>
    <name evidence="18" type="ORF">D9V67_02405</name>
</gene>
<keyword evidence="8" id="KW-0249">Electron transport</keyword>
<dbReference type="GO" id="GO:0019646">
    <property type="term" value="P:aerobic electron transport chain"/>
    <property type="evidence" value="ECO:0007669"/>
    <property type="project" value="TreeGrafter"/>
</dbReference>
<comment type="similarity">
    <text evidence="2">Belongs to the cytochrome c oxidase bacterial subunit 4 family.</text>
</comment>
<evidence type="ECO:0000256" key="1">
    <source>
        <dbReference type="ARBA" id="ARBA00004651"/>
    </source>
</evidence>
<comment type="function">
    <text evidence="12">Cytochrome bo(3) ubiquinol terminal oxidase is the component of the aerobic respiratory chain of E.coli that predominates when cells are grown at high aeration. Has proton pump activity across the membrane in addition to electron transfer, pumping 2 protons/electron.</text>
</comment>
<evidence type="ECO:0000256" key="9">
    <source>
        <dbReference type="ARBA" id="ARBA00022989"/>
    </source>
</evidence>
<keyword evidence="9 17" id="KW-1133">Transmembrane helix</keyword>
<evidence type="ECO:0000256" key="5">
    <source>
        <dbReference type="ARBA" id="ARBA00022448"/>
    </source>
</evidence>
<evidence type="ECO:0000256" key="16">
    <source>
        <dbReference type="ARBA" id="ARBA00032185"/>
    </source>
</evidence>
<proteinExistence type="inferred from homology"/>
<dbReference type="GO" id="GO:0005886">
    <property type="term" value="C:plasma membrane"/>
    <property type="evidence" value="ECO:0007669"/>
    <property type="project" value="UniProtKB-SubCell"/>
</dbReference>
<dbReference type="AlphaFoldDB" id="A0A4D6Y8I1"/>
<organism evidence="18 19">
    <name type="scientific">Buchnera aphidicola</name>
    <name type="common">Brachycaudus cardui</name>
    <dbReference type="NCBI Taxonomy" id="557993"/>
    <lineage>
        <taxon>Bacteria</taxon>
        <taxon>Pseudomonadati</taxon>
        <taxon>Pseudomonadota</taxon>
        <taxon>Gammaproteobacteria</taxon>
        <taxon>Enterobacterales</taxon>
        <taxon>Erwiniaceae</taxon>
        <taxon>Buchnera</taxon>
    </lineage>
</organism>
<dbReference type="Pfam" id="PF03626">
    <property type="entry name" value="COX4_pro"/>
    <property type="match status" value="1"/>
</dbReference>
<evidence type="ECO:0000256" key="2">
    <source>
        <dbReference type="ARBA" id="ARBA00008079"/>
    </source>
</evidence>
<dbReference type="OrthoDB" id="2375888at2"/>
<evidence type="ECO:0000256" key="10">
    <source>
        <dbReference type="ARBA" id="ARBA00023002"/>
    </source>
</evidence>
<comment type="subcellular location">
    <subcellularLocation>
        <location evidence="1">Cell membrane</location>
        <topology evidence="1">Multi-pass membrane protein</topology>
    </subcellularLocation>
</comment>
<dbReference type="GO" id="GO:0015078">
    <property type="term" value="F:proton transmembrane transporter activity"/>
    <property type="evidence" value="ECO:0007669"/>
    <property type="project" value="TreeGrafter"/>
</dbReference>
<dbReference type="PANTHER" id="PTHR36835:SF1">
    <property type="entry name" value="CYTOCHROME BO(3) UBIQUINOL OXIDASE SUBUNIT 4"/>
    <property type="match status" value="1"/>
</dbReference>
<evidence type="ECO:0000256" key="15">
    <source>
        <dbReference type="ARBA" id="ARBA00031887"/>
    </source>
</evidence>
<evidence type="ECO:0000256" key="7">
    <source>
        <dbReference type="ARBA" id="ARBA00022692"/>
    </source>
</evidence>
<evidence type="ECO:0000256" key="3">
    <source>
        <dbReference type="ARBA" id="ARBA00011700"/>
    </source>
</evidence>
<dbReference type="RefSeq" id="WP_158359777.1">
    <property type="nucleotide sequence ID" value="NZ_CP034879.1"/>
</dbReference>
<comment type="subunit">
    <text evidence="3">Heterooctamer of two A chains, two B chains, two C chains and two D chains.</text>
</comment>
<evidence type="ECO:0000256" key="11">
    <source>
        <dbReference type="ARBA" id="ARBA00023136"/>
    </source>
</evidence>
<dbReference type="GO" id="GO:0009486">
    <property type="term" value="F:cytochrome bo3 ubiquinol oxidase activity"/>
    <property type="evidence" value="ECO:0007669"/>
    <property type="project" value="InterPro"/>
</dbReference>
<feature type="transmembrane region" description="Helical" evidence="17">
    <location>
        <begin position="46"/>
        <end position="65"/>
    </location>
</feature>
<name>A0A4D6Y8I1_9GAMM</name>
<feature type="transmembrane region" description="Helical" evidence="17">
    <location>
        <begin position="77"/>
        <end position="99"/>
    </location>
</feature>
<dbReference type="GO" id="GO:0009319">
    <property type="term" value="C:cytochrome o ubiquinol oxidase complex"/>
    <property type="evidence" value="ECO:0007669"/>
    <property type="project" value="TreeGrafter"/>
</dbReference>
<sequence>MQNVFILNFDKEIKSYLLGFLFSIVLTILPFLLVIQKIFSSQTNCIIILICAISQIIIHFLFFLHLNINTIEGKWNIITLLFALIIIFIIIFGSIWIMFNLNHHMLLS</sequence>
<evidence type="ECO:0000256" key="6">
    <source>
        <dbReference type="ARBA" id="ARBA00022475"/>
    </source>
</evidence>
<accession>A0A4D6Y8I1</accession>
<dbReference type="InterPro" id="IPR050968">
    <property type="entry name" value="Cytochrome_c_oxidase_bac_sub4"/>
</dbReference>
<keyword evidence="7 17" id="KW-0812">Transmembrane</keyword>
<dbReference type="NCBIfam" id="TIGR02847">
    <property type="entry name" value="CyoD"/>
    <property type="match status" value="1"/>
</dbReference>